<accession>A6JPW4</accession>
<reference evidence="1 2" key="1">
    <citation type="submission" date="2005-09" db="EMBL/GenBank/DDBJ databases">
        <authorList>
            <person name="Mural R.J."/>
            <person name="Li P.W."/>
            <person name="Adams M.D."/>
            <person name="Amanatides P.G."/>
            <person name="Baden-Tillson H."/>
            <person name="Barnstead M."/>
            <person name="Chin S.H."/>
            <person name="Dew I."/>
            <person name="Evans C.A."/>
            <person name="Ferriera S."/>
            <person name="Flanigan M."/>
            <person name="Fosler C."/>
            <person name="Glodek A."/>
            <person name="Gu Z."/>
            <person name="Holt R.A."/>
            <person name="Jennings D."/>
            <person name="Kraft C.L."/>
            <person name="Lu F."/>
            <person name="Nguyen T."/>
            <person name="Nusskern D.R."/>
            <person name="Pfannkoch C.M."/>
            <person name="Sitter C."/>
            <person name="Sutton G.G."/>
            <person name="Venter J.C."/>
            <person name="Wang Z."/>
            <person name="Woodage T."/>
            <person name="Zheng X.H."/>
            <person name="Zhong F."/>
        </authorList>
    </citation>
    <scope>NUCLEOTIDE SEQUENCE [LARGE SCALE GENOMIC DNA]</scope>
    <source>
        <strain>BN</strain>
        <strain evidence="2">Sprague-Dawley</strain>
    </source>
</reference>
<dbReference type="EMBL" id="CH473995">
    <property type="protein sequence ID" value="EDL78808.1"/>
    <property type="molecule type" value="Genomic_DNA"/>
</dbReference>
<name>A6JPW4_RAT</name>
<sequence>MNRKRKTYFRQIYDSNFWQTEPPPLIFLCI</sequence>
<organism evidence="1 2">
    <name type="scientific">Rattus norvegicus</name>
    <name type="common">Rat</name>
    <dbReference type="NCBI Taxonomy" id="10116"/>
    <lineage>
        <taxon>Eukaryota</taxon>
        <taxon>Metazoa</taxon>
        <taxon>Chordata</taxon>
        <taxon>Craniata</taxon>
        <taxon>Vertebrata</taxon>
        <taxon>Euteleostomi</taxon>
        <taxon>Mammalia</taxon>
        <taxon>Eutheria</taxon>
        <taxon>Euarchontoglires</taxon>
        <taxon>Glires</taxon>
        <taxon>Rodentia</taxon>
        <taxon>Myomorpha</taxon>
        <taxon>Muroidea</taxon>
        <taxon>Muridae</taxon>
        <taxon>Murinae</taxon>
        <taxon>Rattus</taxon>
    </lineage>
</organism>
<proteinExistence type="predicted"/>
<protein>
    <submittedName>
        <fullName evidence="1">RCG59055</fullName>
    </submittedName>
</protein>
<gene>
    <name evidence="1" type="ORF">rCG_59055</name>
</gene>
<evidence type="ECO:0000313" key="1">
    <source>
        <dbReference type="EMBL" id="EDL78808.1"/>
    </source>
</evidence>
<dbReference type="Proteomes" id="UP000234681">
    <property type="component" value="Chromosome 16"/>
</dbReference>
<evidence type="ECO:0000313" key="2">
    <source>
        <dbReference type="Proteomes" id="UP000234681"/>
    </source>
</evidence>
<dbReference type="AlphaFoldDB" id="A6JPW4"/>